<evidence type="ECO:0000313" key="16">
    <source>
        <dbReference type="Proteomes" id="UP001420932"/>
    </source>
</evidence>
<evidence type="ECO:0000256" key="10">
    <source>
        <dbReference type="PROSITE-ProRule" id="PRU01240"/>
    </source>
</evidence>
<feature type="active site" description="Charge relay system" evidence="9 10">
    <location>
        <position position="138"/>
    </location>
</feature>
<feature type="active site" description="Charge relay system" evidence="9 10">
    <location>
        <position position="530"/>
    </location>
</feature>
<dbReference type="EMBL" id="JBBNAF010000006">
    <property type="protein sequence ID" value="KAK9135942.1"/>
    <property type="molecule type" value="Genomic_DNA"/>
</dbReference>
<dbReference type="CDD" id="cd02120">
    <property type="entry name" value="PA_subtilisin_like"/>
    <property type="match status" value="1"/>
</dbReference>
<dbReference type="Pfam" id="PF05922">
    <property type="entry name" value="Inhibitor_I9"/>
    <property type="match status" value="1"/>
</dbReference>
<dbReference type="SUPFAM" id="SSF52743">
    <property type="entry name" value="Subtilisin-like"/>
    <property type="match status" value="1"/>
</dbReference>
<dbReference type="AlphaFoldDB" id="A0AAP0JL07"/>
<dbReference type="PRINTS" id="PR00723">
    <property type="entry name" value="SUBTILISIN"/>
</dbReference>
<dbReference type="PROSITE" id="PS00138">
    <property type="entry name" value="SUBTILASE_SER"/>
    <property type="match status" value="1"/>
</dbReference>
<organism evidence="15 16">
    <name type="scientific">Stephania yunnanensis</name>
    <dbReference type="NCBI Taxonomy" id="152371"/>
    <lineage>
        <taxon>Eukaryota</taxon>
        <taxon>Viridiplantae</taxon>
        <taxon>Streptophyta</taxon>
        <taxon>Embryophyta</taxon>
        <taxon>Tracheophyta</taxon>
        <taxon>Spermatophyta</taxon>
        <taxon>Magnoliopsida</taxon>
        <taxon>Ranunculales</taxon>
        <taxon>Menispermaceae</taxon>
        <taxon>Menispermoideae</taxon>
        <taxon>Cissampelideae</taxon>
        <taxon>Stephania</taxon>
    </lineage>
</organism>
<evidence type="ECO:0000313" key="15">
    <source>
        <dbReference type="EMBL" id="KAK9135942.1"/>
    </source>
</evidence>
<evidence type="ECO:0000259" key="13">
    <source>
        <dbReference type="Pfam" id="PF05922"/>
    </source>
</evidence>
<feature type="domain" description="Subtilisin-like protease fibronectin type-III" evidence="14">
    <location>
        <begin position="644"/>
        <end position="751"/>
    </location>
</feature>
<dbReference type="GO" id="GO:0004252">
    <property type="term" value="F:serine-type endopeptidase activity"/>
    <property type="evidence" value="ECO:0007669"/>
    <property type="project" value="UniProtKB-UniRule"/>
</dbReference>
<dbReference type="InterPro" id="IPR000209">
    <property type="entry name" value="Peptidase_S8/S53_dom"/>
</dbReference>
<protein>
    <recommendedName>
        <fullName evidence="17">Subtilisin-like protease SBT1.9</fullName>
    </recommendedName>
</protein>
<dbReference type="GO" id="GO:0005576">
    <property type="term" value="C:extracellular region"/>
    <property type="evidence" value="ECO:0007669"/>
    <property type="project" value="UniProtKB-SubCell"/>
</dbReference>
<evidence type="ECO:0000256" key="11">
    <source>
        <dbReference type="SAM" id="SignalP"/>
    </source>
</evidence>
<dbReference type="Gene3D" id="3.50.30.30">
    <property type="match status" value="1"/>
</dbReference>
<dbReference type="InterPro" id="IPR015500">
    <property type="entry name" value="Peptidase_S8_subtilisin-rel"/>
</dbReference>
<reference evidence="15 16" key="1">
    <citation type="submission" date="2024-01" db="EMBL/GenBank/DDBJ databases">
        <title>Genome assemblies of Stephania.</title>
        <authorList>
            <person name="Yang L."/>
        </authorList>
    </citation>
    <scope>NUCLEOTIDE SEQUENCE [LARGE SCALE GENOMIC DNA]</scope>
    <source>
        <strain evidence="15">YNDBR</strain>
        <tissue evidence="15">Leaf</tissue>
    </source>
</reference>
<dbReference type="FunFam" id="3.30.70.80:FF:000003">
    <property type="entry name" value="Subtilisin-like protease SBT1.9"/>
    <property type="match status" value="1"/>
</dbReference>
<evidence type="ECO:0000256" key="7">
    <source>
        <dbReference type="ARBA" id="ARBA00022825"/>
    </source>
</evidence>
<dbReference type="PROSITE" id="PS51892">
    <property type="entry name" value="SUBTILASE"/>
    <property type="match status" value="1"/>
</dbReference>
<dbReference type="CDD" id="cd04852">
    <property type="entry name" value="Peptidases_S8_3"/>
    <property type="match status" value="1"/>
</dbReference>
<evidence type="ECO:0000256" key="6">
    <source>
        <dbReference type="ARBA" id="ARBA00022801"/>
    </source>
</evidence>
<dbReference type="Proteomes" id="UP001420932">
    <property type="component" value="Unassembled WGS sequence"/>
</dbReference>
<keyword evidence="5 11" id="KW-0732">Signal</keyword>
<dbReference type="Gene3D" id="2.60.40.2310">
    <property type="match status" value="1"/>
</dbReference>
<evidence type="ECO:0000256" key="3">
    <source>
        <dbReference type="ARBA" id="ARBA00022525"/>
    </source>
</evidence>
<feature type="signal peptide" evidence="11">
    <location>
        <begin position="1"/>
        <end position="27"/>
    </location>
</feature>
<dbReference type="Pfam" id="PF00082">
    <property type="entry name" value="Peptidase_S8"/>
    <property type="match status" value="1"/>
</dbReference>
<dbReference type="PANTHER" id="PTHR10795">
    <property type="entry name" value="PROPROTEIN CONVERTASE SUBTILISIN/KEXIN"/>
    <property type="match status" value="1"/>
</dbReference>
<dbReference type="InterPro" id="IPR034197">
    <property type="entry name" value="Peptidases_S8_3"/>
</dbReference>
<evidence type="ECO:0000256" key="9">
    <source>
        <dbReference type="PIRSR" id="PIRSR615500-1"/>
    </source>
</evidence>
<feature type="domain" description="Peptidase S8/S53" evidence="12">
    <location>
        <begin position="129"/>
        <end position="569"/>
    </location>
</feature>
<dbReference type="InterPro" id="IPR037045">
    <property type="entry name" value="S8pro/Inhibitor_I9_sf"/>
</dbReference>
<evidence type="ECO:0000259" key="12">
    <source>
        <dbReference type="Pfam" id="PF00082"/>
    </source>
</evidence>
<evidence type="ECO:0000256" key="5">
    <source>
        <dbReference type="ARBA" id="ARBA00022729"/>
    </source>
</evidence>
<feature type="active site" description="Charge relay system" evidence="9 10">
    <location>
        <position position="209"/>
    </location>
</feature>
<feature type="chain" id="PRO_5042822203" description="Subtilisin-like protease SBT1.9" evidence="11">
    <location>
        <begin position="28"/>
        <end position="757"/>
    </location>
</feature>
<dbReference type="InterPro" id="IPR036852">
    <property type="entry name" value="Peptidase_S8/S53_dom_sf"/>
</dbReference>
<comment type="subcellular location">
    <subcellularLocation>
        <location evidence="1">Secreted</location>
    </subcellularLocation>
</comment>
<sequence>MATSFPLFQWLFLITLPQLFITTCALAHMPGTYIIHMDTSLMPKVFSSYHSWYIATLSSIQNRNLIYTYSNVVHGFSATFSNEELEEFQTMPGFVSSIRDVPVTLDTTHTPEFLHLNSFHGAWPASHYGEGVIVGVVDSGVWPESESFRDDGMAEVPSKWRGECMMGTSFNSSMCNKKLIGARYFNKGLLANNPNLTILVNSSRDTDGHGTHTSSIAAGNYVDGASYFGYAKGLARGMAPLAHVAMYKALWPEGGYASDVIAAIDQAIEDGVDILSLSLGQDGLTLYEDPIAIASFAAMEKGIFVASSAGNSGPSYKSLHNGIPWILTVGASSIDRDFSGVATLNNGVTLFGTSLYPGNSSLKHLPLELMNQCDDIEKLKKVGYKIVVCIDTNETLGDQVEVVGVARVAGAIFITNTNFLEFYIKSSFPAIFMNLQNGQAILDYIRNPSSSPFVPRASLEFRKTRIGTKPAPFVPRFSSRGPSLSCPAVLKPDIVAPGTLVLSSWTRVNTVADLNSHHLFSNFNIESGTSMSCPHVAGLAALIKSVHPGWSPAAIRSAIMTTADVIDNTFAAIKDAGDNYKVASPLAMGAGQVNPNKALDPGLIYDADAQDYVNLLCSMNFTMKQIKTITRSSHPFGCSNRSSDLNYPSFIAFFNEKNDSSLNVQAKEFKRTVTKVGGHAMSVYKARITPIDGFLVNVAPKVLSFKEKYEKLSYKLTVIKAGHRRMNDVVAHGSLTWVEVGGHHEVRSPIVATSLSA</sequence>
<evidence type="ECO:0000256" key="8">
    <source>
        <dbReference type="ARBA" id="ARBA00023180"/>
    </source>
</evidence>
<keyword evidence="16" id="KW-1185">Reference proteome</keyword>
<evidence type="ECO:0000256" key="2">
    <source>
        <dbReference type="ARBA" id="ARBA00011073"/>
    </source>
</evidence>
<keyword evidence="8" id="KW-0325">Glycoprotein</keyword>
<feature type="domain" description="Inhibitor I9" evidence="13">
    <location>
        <begin position="32"/>
        <end position="105"/>
    </location>
</feature>
<evidence type="ECO:0000256" key="1">
    <source>
        <dbReference type="ARBA" id="ARBA00004613"/>
    </source>
</evidence>
<name>A0AAP0JL07_9MAGN</name>
<evidence type="ECO:0008006" key="17">
    <source>
        <dbReference type="Google" id="ProtNLM"/>
    </source>
</evidence>
<keyword evidence="3" id="KW-0964">Secreted</keyword>
<dbReference type="InterPro" id="IPR010259">
    <property type="entry name" value="S8pro/Inhibitor_I9"/>
</dbReference>
<keyword evidence="4 10" id="KW-0645">Protease</keyword>
<keyword evidence="6 10" id="KW-0378">Hydrolase</keyword>
<evidence type="ECO:0000259" key="14">
    <source>
        <dbReference type="Pfam" id="PF17766"/>
    </source>
</evidence>
<dbReference type="Gene3D" id="3.30.70.80">
    <property type="entry name" value="Peptidase S8 propeptide/proteinase inhibitor I9"/>
    <property type="match status" value="1"/>
</dbReference>
<dbReference type="FunFam" id="3.40.50.200:FF:000006">
    <property type="entry name" value="Subtilisin-like protease SBT1.5"/>
    <property type="match status" value="1"/>
</dbReference>
<dbReference type="InterPro" id="IPR045051">
    <property type="entry name" value="SBT"/>
</dbReference>
<dbReference type="InterPro" id="IPR023828">
    <property type="entry name" value="Peptidase_S8_Ser-AS"/>
</dbReference>
<comment type="similarity">
    <text evidence="2 10">Belongs to the peptidase S8 family.</text>
</comment>
<accession>A0AAP0JL07</accession>
<keyword evidence="7 10" id="KW-0720">Serine protease</keyword>
<dbReference type="Gene3D" id="3.40.50.200">
    <property type="entry name" value="Peptidase S8/S53 domain"/>
    <property type="match status" value="1"/>
</dbReference>
<evidence type="ECO:0000256" key="4">
    <source>
        <dbReference type="ARBA" id="ARBA00022670"/>
    </source>
</evidence>
<dbReference type="Pfam" id="PF17766">
    <property type="entry name" value="fn3_6"/>
    <property type="match status" value="1"/>
</dbReference>
<comment type="caution">
    <text evidence="15">The sequence shown here is derived from an EMBL/GenBank/DDBJ whole genome shotgun (WGS) entry which is preliminary data.</text>
</comment>
<dbReference type="InterPro" id="IPR041469">
    <property type="entry name" value="Subtilisin-like_FN3"/>
</dbReference>
<dbReference type="GO" id="GO:0006508">
    <property type="term" value="P:proteolysis"/>
    <property type="evidence" value="ECO:0007669"/>
    <property type="project" value="UniProtKB-KW"/>
</dbReference>
<proteinExistence type="inferred from homology"/>
<gene>
    <name evidence="15" type="ORF">Syun_015272</name>
</gene>